<evidence type="ECO:0000313" key="2">
    <source>
        <dbReference type="Proteomes" id="UP000247409"/>
    </source>
</evidence>
<sequence length="47" mass="5150">MGPSDVPGYIELVVDRVLVHHYNIGVHKFVVIFHEDVAGEMSVGISS</sequence>
<protein>
    <submittedName>
        <fullName evidence="1">Uncharacterized protein</fullName>
    </submittedName>
</protein>
<organism evidence="1 2">
    <name type="scientific">Gracilariopsis chorda</name>
    <dbReference type="NCBI Taxonomy" id="448386"/>
    <lineage>
        <taxon>Eukaryota</taxon>
        <taxon>Rhodophyta</taxon>
        <taxon>Florideophyceae</taxon>
        <taxon>Rhodymeniophycidae</taxon>
        <taxon>Gracilariales</taxon>
        <taxon>Gracilariaceae</taxon>
        <taxon>Gracilariopsis</taxon>
    </lineage>
</organism>
<dbReference type="Proteomes" id="UP000247409">
    <property type="component" value="Unassembled WGS sequence"/>
</dbReference>
<dbReference type="EMBL" id="NBIV01000526">
    <property type="protein sequence ID" value="PXF39682.1"/>
    <property type="molecule type" value="Genomic_DNA"/>
</dbReference>
<reference evidence="1 2" key="1">
    <citation type="journal article" date="2018" name="Mol. Biol. Evol.">
        <title>Analysis of the draft genome of the red seaweed Gracilariopsis chorda provides insights into genome size evolution in Rhodophyta.</title>
        <authorList>
            <person name="Lee J."/>
            <person name="Yang E.C."/>
            <person name="Graf L."/>
            <person name="Yang J.H."/>
            <person name="Qiu H."/>
            <person name="Zel Zion U."/>
            <person name="Chan C.X."/>
            <person name="Stephens T.G."/>
            <person name="Weber A.P.M."/>
            <person name="Boo G.H."/>
            <person name="Boo S.M."/>
            <person name="Kim K.M."/>
            <person name="Shin Y."/>
            <person name="Jung M."/>
            <person name="Lee S.J."/>
            <person name="Yim H.S."/>
            <person name="Lee J.H."/>
            <person name="Bhattacharya D."/>
            <person name="Yoon H.S."/>
        </authorList>
    </citation>
    <scope>NUCLEOTIDE SEQUENCE [LARGE SCALE GENOMIC DNA]</scope>
    <source>
        <strain evidence="1 2">SKKU-2015</strain>
        <tissue evidence="1">Whole body</tissue>
    </source>
</reference>
<keyword evidence="2" id="KW-1185">Reference proteome</keyword>
<proteinExistence type="predicted"/>
<gene>
    <name evidence="1" type="ORF">BWQ96_10616</name>
</gene>
<comment type="caution">
    <text evidence="1">The sequence shown here is derived from an EMBL/GenBank/DDBJ whole genome shotgun (WGS) entry which is preliminary data.</text>
</comment>
<accession>A0A2V3IC47</accession>
<dbReference type="AlphaFoldDB" id="A0A2V3IC47"/>
<evidence type="ECO:0000313" key="1">
    <source>
        <dbReference type="EMBL" id="PXF39682.1"/>
    </source>
</evidence>
<name>A0A2V3IC47_9FLOR</name>